<dbReference type="InterPro" id="IPR000835">
    <property type="entry name" value="HTH_MarR-typ"/>
</dbReference>
<gene>
    <name evidence="5" type="ORF">DFJ69_5561</name>
</gene>
<sequence length="168" mass="18964">MNETPIAERDDRRDDAVLGFVERFAGQLADAGWPRMPARVFVALLASDPGRMTAAELAEVLLVSPAAISGAVRYLGRLNLVTRERDPGSRRDLYRVRMDVWQSVMAERDKVLNQWVVSLREGEKIVGSGGPAAERLAESAAFFEFMQAELDAMLQRWREHREQRHRGA</sequence>
<reference evidence="5 6" key="1">
    <citation type="submission" date="2018-08" db="EMBL/GenBank/DDBJ databases">
        <title>Sequencing the genomes of 1000 actinobacteria strains.</title>
        <authorList>
            <person name="Klenk H.-P."/>
        </authorList>
    </citation>
    <scope>NUCLEOTIDE SEQUENCE [LARGE SCALE GENOMIC DNA]</scope>
    <source>
        <strain evidence="5 6">DSM 43927</strain>
    </source>
</reference>
<accession>A0A3D9SW30</accession>
<dbReference type="RefSeq" id="WP_211328798.1">
    <property type="nucleotide sequence ID" value="NZ_QTTT01000001.1"/>
</dbReference>
<keyword evidence="6" id="KW-1185">Reference proteome</keyword>
<evidence type="ECO:0000256" key="1">
    <source>
        <dbReference type="ARBA" id="ARBA00023015"/>
    </source>
</evidence>
<dbReference type="InterPro" id="IPR036388">
    <property type="entry name" value="WH-like_DNA-bd_sf"/>
</dbReference>
<keyword evidence="3" id="KW-0804">Transcription</keyword>
<organism evidence="5 6">
    <name type="scientific">Thermomonospora umbrina</name>
    <dbReference type="NCBI Taxonomy" id="111806"/>
    <lineage>
        <taxon>Bacteria</taxon>
        <taxon>Bacillati</taxon>
        <taxon>Actinomycetota</taxon>
        <taxon>Actinomycetes</taxon>
        <taxon>Streptosporangiales</taxon>
        <taxon>Thermomonosporaceae</taxon>
        <taxon>Thermomonospora</taxon>
    </lineage>
</organism>
<dbReference type="EMBL" id="QTTT01000001">
    <property type="protein sequence ID" value="REF00039.1"/>
    <property type="molecule type" value="Genomic_DNA"/>
</dbReference>
<dbReference type="Proteomes" id="UP000256661">
    <property type="component" value="Unassembled WGS sequence"/>
</dbReference>
<evidence type="ECO:0000256" key="2">
    <source>
        <dbReference type="ARBA" id="ARBA00023125"/>
    </source>
</evidence>
<dbReference type="GO" id="GO:0003677">
    <property type="term" value="F:DNA binding"/>
    <property type="evidence" value="ECO:0007669"/>
    <property type="project" value="UniProtKB-KW"/>
</dbReference>
<keyword evidence="1" id="KW-0805">Transcription regulation</keyword>
<dbReference type="Gene3D" id="1.10.10.10">
    <property type="entry name" value="Winged helix-like DNA-binding domain superfamily/Winged helix DNA-binding domain"/>
    <property type="match status" value="1"/>
</dbReference>
<proteinExistence type="predicted"/>
<dbReference type="InterPro" id="IPR052362">
    <property type="entry name" value="HTH-GbsR_regulator"/>
</dbReference>
<feature type="domain" description="HTH marR-type" evidence="4">
    <location>
        <begin position="34"/>
        <end position="91"/>
    </location>
</feature>
<dbReference type="GO" id="GO:0003700">
    <property type="term" value="F:DNA-binding transcription factor activity"/>
    <property type="evidence" value="ECO:0007669"/>
    <property type="project" value="InterPro"/>
</dbReference>
<evidence type="ECO:0000313" key="5">
    <source>
        <dbReference type="EMBL" id="REF00039.1"/>
    </source>
</evidence>
<evidence type="ECO:0000259" key="4">
    <source>
        <dbReference type="Pfam" id="PF12802"/>
    </source>
</evidence>
<dbReference type="PANTHER" id="PTHR38465:SF2">
    <property type="entry name" value="HTH-TYPE TRANSCRIPTIONAL REGULATOR MMPR5"/>
    <property type="match status" value="1"/>
</dbReference>
<name>A0A3D9SW30_9ACTN</name>
<evidence type="ECO:0000313" key="6">
    <source>
        <dbReference type="Proteomes" id="UP000256661"/>
    </source>
</evidence>
<protein>
    <submittedName>
        <fullName evidence="5">DNA-binding transcriptional regulator GbsR (MarR family)</fullName>
    </submittedName>
</protein>
<comment type="caution">
    <text evidence="5">The sequence shown here is derived from an EMBL/GenBank/DDBJ whole genome shotgun (WGS) entry which is preliminary data.</text>
</comment>
<dbReference type="InterPro" id="IPR036390">
    <property type="entry name" value="WH_DNA-bd_sf"/>
</dbReference>
<dbReference type="PANTHER" id="PTHR38465">
    <property type="entry name" value="HTH-TYPE TRANSCRIPTIONAL REGULATOR MJ1563-RELATED"/>
    <property type="match status" value="1"/>
</dbReference>
<evidence type="ECO:0000256" key="3">
    <source>
        <dbReference type="ARBA" id="ARBA00023163"/>
    </source>
</evidence>
<dbReference type="AlphaFoldDB" id="A0A3D9SW30"/>
<dbReference type="SUPFAM" id="SSF46785">
    <property type="entry name" value="Winged helix' DNA-binding domain"/>
    <property type="match status" value="1"/>
</dbReference>
<dbReference type="Pfam" id="PF12802">
    <property type="entry name" value="MarR_2"/>
    <property type="match status" value="1"/>
</dbReference>
<keyword evidence="2 5" id="KW-0238">DNA-binding</keyword>